<dbReference type="EMBL" id="JAEFBK010000006">
    <property type="protein sequence ID" value="KAG7594204.1"/>
    <property type="molecule type" value="Genomic_DNA"/>
</dbReference>
<dbReference type="AlphaFoldDB" id="A0A8T2CB37"/>
<feature type="compositionally biased region" description="Basic and acidic residues" evidence="1">
    <location>
        <begin position="225"/>
        <end position="236"/>
    </location>
</feature>
<gene>
    <name evidence="2" type="ORF">ISN45_Aa01g029710</name>
</gene>
<name>A0A8T2CB37_9BRAS</name>
<comment type="caution">
    <text evidence="2">The sequence shown here is derived from an EMBL/GenBank/DDBJ whole genome shotgun (WGS) entry which is preliminary data.</text>
</comment>
<evidence type="ECO:0000256" key="1">
    <source>
        <dbReference type="SAM" id="MobiDB-lite"/>
    </source>
</evidence>
<evidence type="ECO:0000313" key="3">
    <source>
        <dbReference type="Proteomes" id="UP000694240"/>
    </source>
</evidence>
<feature type="compositionally biased region" description="Acidic residues" evidence="1">
    <location>
        <begin position="160"/>
        <end position="224"/>
    </location>
</feature>
<sequence>MNNPAPLLGFRIAHRHEQETDTKDLKINVETEILKHEFGSIKSSFSFSPHKFFEEDLKKQELYFFLIALGIEEDDAKFMMMDMISYVLRNIDELRGVLTLLLEVQFPLLEPIEEHYDDVDELIGDSESGKESCADDVVSIDADVSELEDDEYDFLEECDECDDCEDNDDEDEEKDEEQDEEHEDFYEVEDKDYEDGDKDDEDDGDEGYNEVTESEEESLGDCDCEDAKEQDPDKVVEYSMYNKSF</sequence>
<proteinExistence type="predicted"/>
<reference evidence="2 3" key="1">
    <citation type="submission" date="2020-12" db="EMBL/GenBank/DDBJ databases">
        <title>Concerted genomic and epigenomic changes stabilize Arabidopsis allopolyploids.</title>
        <authorList>
            <person name="Chen Z."/>
        </authorList>
    </citation>
    <scope>NUCLEOTIDE SEQUENCE [LARGE SCALE GENOMIC DNA]</scope>
    <source>
        <strain evidence="2">Allo738</strain>
        <tissue evidence="2">Leaf</tissue>
    </source>
</reference>
<accession>A0A8T2CB37</accession>
<evidence type="ECO:0000313" key="2">
    <source>
        <dbReference type="EMBL" id="KAG7594204.1"/>
    </source>
</evidence>
<dbReference type="Proteomes" id="UP000694240">
    <property type="component" value="Chromosome 6"/>
</dbReference>
<protein>
    <submittedName>
        <fullName evidence="2">Uncharacterized protein</fullName>
    </submittedName>
</protein>
<feature type="region of interest" description="Disordered" evidence="1">
    <location>
        <begin position="160"/>
        <end position="245"/>
    </location>
</feature>
<keyword evidence="3" id="KW-1185">Reference proteome</keyword>
<organism evidence="2 3">
    <name type="scientific">Arabidopsis thaliana x Arabidopsis arenosa</name>
    <dbReference type="NCBI Taxonomy" id="1240361"/>
    <lineage>
        <taxon>Eukaryota</taxon>
        <taxon>Viridiplantae</taxon>
        <taxon>Streptophyta</taxon>
        <taxon>Embryophyta</taxon>
        <taxon>Tracheophyta</taxon>
        <taxon>Spermatophyta</taxon>
        <taxon>Magnoliopsida</taxon>
        <taxon>eudicotyledons</taxon>
        <taxon>Gunneridae</taxon>
        <taxon>Pentapetalae</taxon>
        <taxon>rosids</taxon>
        <taxon>malvids</taxon>
        <taxon>Brassicales</taxon>
        <taxon>Brassicaceae</taxon>
        <taxon>Camelineae</taxon>
        <taxon>Arabidopsis</taxon>
    </lineage>
</organism>